<name>A0A1M6XDJ9_XYLRU</name>
<feature type="region of interest" description="Disordered" evidence="1">
    <location>
        <begin position="121"/>
        <end position="148"/>
    </location>
</feature>
<dbReference type="Proteomes" id="UP000184130">
    <property type="component" value="Unassembled WGS sequence"/>
</dbReference>
<feature type="region of interest" description="Disordered" evidence="1">
    <location>
        <begin position="65"/>
        <end position="89"/>
    </location>
</feature>
<dbReference type="RefSeq" id="WP_081373248.1">
    <property type="nucleotide sequence ID" value="NZ_FRBD01000020.1"/>
</dbReference>
<accession>A0A1M6XDJ9</accession>
<feature type="compositionally biased region" description="Basic and acidic residues" evidence="1">
    <location>
        <begin position="80"/>
        <end position="89"/>
    </location>
</feature>
<feature type="region of interest" description="Disordered" evidence="1">
    <location>
        <begin position="20"/>
        <end position="47"/>
    </location>
</feature>
<dbReference type="Pfam" id="PF16231">
    <property type="entry name" value="DUF4890"/>
    <property type="match status" value="1"/>
</dbReference>
<protein>
    <recommendedName>
        <fullName evidence="5">LTXXQ motif family protein</fullName>
    </recommendedName>
</protein>
<feature type="signal peptide" evidence="2">
    <location>
        <begin position="1"/>
        <end position="19"/>
    </location>
</feature>
<evidence type="ECO:0000313" key="3">
    <source>
        <dbReference type="EMBL" id="SHL03983.1"/>
    </source>
</evidence>
<evidence type="ECO:0000313" key="4">
    <source>
        <dbReference type="Proteomes" id="UP000184130"/>
    </source>
</evidence>
<reference evidence="3 4" key="1">
    <citation type="submission" date="2016-11" db="EMBL/GenBank/DDBJ databases">
        <authorList>
            <person name="Jaros S."/>
            <person name="Januszkiewicz K."/>
            <person name="Wedrychowicz H."/>
        </authorList>
    </citation>
    <scope>NUCLEOTIDE SEQUENCE [LARGE SCALE GENOMIC DNA]</scope>
    <source>
        <strain evidence="3 4">KHT3</strain>
    </source>
</reference>
<organism evidence="3 4">
    <name type="scientific">Xylanibacter ruminicola</name>
    <name type="common">Prevotella ruminicola</name>
    <dbReference type="NCBI Taxonomy" id="839"/>
    <lineage>
        <taxon>Bacteria</taxon>
        <taxon>Pseudomonadati</taxon>
        <taxon>Bacteroidota</taxon>
        <taxon>Bacteroidia</taxon>
        <taxon>Bacteroidales</taxon>
        <taxon>Prevotellaceae</taxon>
        <taxon>Xylanibacter</taxon>
    </lineage>
</organism>
<evidence type="ECO:0000256" key="1">
    <source>
        <dbReference type="SAM" id="MobiDB-lite"/>
    </source>
</evidence>
<feature type="chain" id="PRO_5012816524" description="LTXXQ motif family protein" evidence="2">
    <location>
        <begin position="20"/>
        <end position="148"/>
    </location>
</feature>
<dbReference type="OrthoDB" id="1070285at2"/>
<dbReference type="InterPro" id="IPR032612">
    <property type="entry name" value="DUF4890"/>
</dbReference>
<feature type="compositionally biased region" description="Polar residues" evidence="1">
    <location>
        <begin position="21"/>
        <end position="43"/>
    </location>
</feature>
<evidence type="ECO:0000256" key="2">
    <source>
        <dbReference type="SAM" id="SignalP"/>
    </source>
</evidence>
<gene>
    <name evidence="3" type="ORF">SAMN05216463_1202</name>
</gene>
<keyword evidence="2" id="KW-0732">Signal</keyword>
<feature type="compositionally biased region" description="Polar residues" evidence="1">
    <location>
        <begin position="125"/>
        <end position="137"/>
    </location>
</feature>
<dbReference type="EMBL" id="FRBD01000020">
    <property type="protein sequence ID" value="SHL03983.1"/>
    <property type="molecule type" value="Genomic_DNA"/>
</dbReference>
<evidence type="ECO:0008006" key="5">
    <source>
        <dbReference type="Google" id="ProtNLM"/>
    </source>
</evidence>
<dbReference type="AlphaFoldDB" id="A0A1M6XDJ9"/>
<dbReference type="Gene3D" id="1.20.120.1490">
    <property type="match status" value="1"/>
</dbReference>
<sequence>MKKIVLMMVALMMLTMAQAKTKPNSSQKKMTHSEMTTQMTSKLKLNDTQKKKVAALNKEYESVLQGPGMCDQKNGKQQTKKTDNKEKNCCPEMTDAQKTQMKQQQVKRQEYELKLKKILTDDQYKSYQKMQPQQGNKQGKDIKKKSSN</sequence>
<proteinExistence type="predicted"/>